<keyword evidence="7" id="KW-0472">Membrane</keyword>
<feature type="region of interest" description="Disordered" evidence="6">
    <location>
        <begin position="1"/>
        <end position="25"/>
    </location>
</feature>
<dbReference type="GO" id="GO:0005886">
    <property type="term" value="C:plasma membrane"/>
    <property type="evidence" value="ECO:0007669"/>
    <property type="project" value="TreeGrafter"/>
</dbReference>
<feature type="compositionally biased region" description="Low complexity" evidence="6">
    <location>
        <begin position="443"/>
        <end position="466"/>
    </location>
</feature>
<dbReference type="GO" id="GO:0000160">
    <property type="term" value="P:phosphorelay signal transduction system"/>
    <property type="evidence" value="ECO:0007669"/>
    <property type="project" value="TreeGrafter"/>
</dbReference>
<comment type="caution">
    <text evidence="9">The sequence shown here is derived from an EMBL/GenBank/DDBJ whole genome shotgun (WGS) entry which is preliminary data.</text>
</comment>
<feature type="transmembrane region" description="Helical" evidence="7">
    <location>
        <begin position="40"/>
        <end position="60"/>
    </location>
</feature>
<dbReference type="InterPro" id="IPR036890">
    <property type="entry name" value="HATPase_C_sf"/>
</dbReference>
<dbReference type="EMBL" id="BJFL01000030">
    <property type="protein sequence ID" value="GDY32892.1"/>
    <property type="molecule type" value="Genomic_DNA"/>
</dbReference>
<evidence type="ECO:0000256" key="6">
    <source>
        <dbReference type="SAM" id="MobiDB-lite"/>
    </source>
</evidence>
<evidence type="ECO:0000256" key="1">
    <source>
        <dbReference type="ARBA" id="ARBA00000085"/>
    </source>
</evidence>
<organism evidence="9 10">
    <name type="scientific">Gandjariella thermophila</name>
    <dbReference type="NCBI Taxonomy" id="1931992"/>
    <lineage>
        <taxon>Bacteria</taxon>
        <taxon>Bacillati</taxon>
        <taxon>Actinomycetota</taxon>
        <taxon>Actinomycetes</taxon>
        <taxon>Pseudonocardiales</taxon>
        <taxon>Pseudonocardiaceae</taxon>
        <taxon>Gandjariella</taxon>
    </lineage>
</organism>
<sequence length="604" mass="63363">MSELPPPNTRANHWHGQGSPGQSSGIDAAGELRSHLLRLAVLPAALLAVIGAATVALLLADRSGETRVLVIAVAVAAAVLVVVMAASRANATARAMGARVDEARQAQQDVDTLRMWTARFAEEIQRFARQARDGERPVPRGPQPPPVEGSHPFAFLAHELQQAQHAAEVVISQATGTPMPGDPDQRVGVFVNLARRLQSLVHRAIQKLDELEHQVEDPDLLKGLFFVDHLATGVRRQAESLAVLGGVAPRRQWSSPVNMYTVLRSAVAEVEQYARVKVIPPVEGTLRGHAVADIIHLVAELVENATMFSAPETEVTVRAQMVAAGLAIEIDDRGLGMPIEDQRRINDLLAAPGHIDLGELLQDGRIGLCVVAELARRHGVAVRLQNNIYGGIQATVVLPHRLLGDASPDADSEQPAREPASLGNGRVAGALPAAPGNGSSVHSTSATATASAPAPAATATASSSAPELPRRVPAESHGKWPAADTLDARAANITAASAAQRRHESETPASQPDRAAGNGSGAHPARGTGAAGGSHGAHARGDDARPRLPQRRERTTYLVPELLESRPASEPAAGHNPGLMAAFQRGIDRGSGAEGDDPPADRTS</sequence>
<feature type="region of interest" description="Disordered" evidence="6">
    <location>
        <begin position="495"/>
        <end position="604"/>
    </location>
</feature>
<dbReference type="EC" id="2.7.13.3" evidence="2"/>
<feature type="compositionally biased region" description="Basic and acidic residues" evidence="6">
    <location>
        <begin position="468"/>
        <end position="478"/>
    </location>
</feature>
<proteinExistence type="predicted"/>
<dbReference type="InterPro" id="IPR050428">
    <property type="entry name" value="TCS_sensor_his_kinase"/>
</dbReference>
<feature type="transmembrane region" description="Helical" evidence="7">
    <location>
        <begin position="67"/>
        <end position="86"/>
    </location>
</feature>
<evidence type="ECO:0000256" key="7">
    <source>
        <dbReference type="SAM" id="Phobius"/>
    </source>
</evidence>
<feature type="domain" description="Histidine kinase/HSP90-like ATPase" evidence="8">
    <location>
        <begin position="293"/>
        <end position="400"/>
    </location>
</feature>
<evidence type="ECO:0000256" key="3">
    <source>
        <dbReference type="ARBA" id="ARBA00022553"/>
    </source>
</evidence>
<feature type="compositionally biased region" description="Basic and acidic residues" evidence="6">
    <location>
        <begin position="539"/>
        <end position="555"/>
    </location>
</feature>
<evidence type="ECO:0000313" key="9">
    <source>
        <dbReference type="EMBL" id="GDY32892.1"/>
    </source>
</evidence>
<evidence type="ECO:0000256" key="2">
    <source>
        <dbReference type="ARBA" id="ARBA00012438"/>
    </source>
</evidence>
<name>A0A4D4JC21_9PSEU</name>
<dbReference type="AlphaFoldDB" id="A0A4D4JC21"/>
<gene>
    <name evidence="9" type="ORF">GTS_45250</name>
</gene>
<evidence type="ECO:0000256" key="4">
    <source>
        <dbReference type="ARBA" id="ARBA00022679"/>
    </source>
</evidence>
<reference evidence="10" key="1">
    <citation type="submission" date="2019-04" db="EMBL/GenBank/DDBJ databases">
        <title>Draft genome sequence of Pseudonocardiaceae bacterium SL3-2-4.</title>
        <authorList>
            <person name="Ningsih F."/>
            <person name="Yokota A."/>
            <person name="Sakai Y."/>
            <person name="Nanatani K."/>
            <person name="Yabe S."/>
            <person name="Oetari A."/>
            <person name="Sjamsuridzal W."/>
        </authorList>
    </citation>
    <scope>NUCLEOTIDE SEQUENCE [LARGE SCALE GENOMIC DNA]</scope>
    <source>
        <strain evidence="10">SL3-2-4</strain>
    </source>
</reference>
<keyword evidence="10" id="KW-1185">Reference proteome</keyword>
<keyword evidence="5" id="KW-0418">Kinase</keyword>
<dbReference type="RefSeq" id="WP_153816570.1">
    <property type="nucleotide sequence ID" value="NZ_BJFL01000030.1"/>
</dbReference>
<dbReference type="Gene3D" id="3.30.565.10">
    <property type="entry name" value="Histidine kinase-like ATPase, C-terminal domain"/>
    <property type="match status" value="1"/>
</dbReference>
<keyword evidence="3" id="KW-0597">Phosphoprotein</keyword>
<protein>
    <recommendedName>
        <fullName evidence="2">histidine kinase</fullName>
        <ecNumber evidence="2">2.7.13.3</ecNumber>
    </recommendedName>
</protein>
<dbReference type="GO" id="GO:0004673">
    <property type="term" value="F:protein histidine kinase activity"/>
    <property type="evidence" value="ECO:0007669"/>
    <property type="project" value="UniProtKB-EC"/>
</dbReference>
<keyword evidence="4" id="KW-0808">Transferase</keyword>
<evidence type="ECO:0000259" key="8">
    <source>
        <dbReference type="Pfam" id="PF02518"/>
    </source>
</evidence>
<dbReference type="SUPFAM" id="SSF55874">
    <property type="entry name" value="ATPase domain of HSP90 chaperone/DNA topoisomerase II/histidine kinase"/>
    <property type="match status" value="1"/>
</dbReference>
<keyword evidence="7" id="KW-0812">Transmembrane</keyword>
<evidence type="ECO:0000313" key="10">
    <source>
        <dbReference type="Proteomes" id="UP000298860"/>
    </source>
</evidence>
<evidence type="ECO:0000256" key="5">
    <source>
        <dbReference type="ARBA" id="ARBA00022777"/>
    </source>
</evidence>
<comment type="catalytic activity">
    <reaction evidence="1">
        <text>ATP + protein L-histidine = ADP + protein N-phospho-L-histidine.</text>
        <dbReference type="EC" id="2.7.13.3"/>
    </reaction>
</comment>
<dbReference type="OrthoDB" id="3502710at2"/>
<dbReference type="Pfam" id="PF02518">
    <property type="entry name" value="HATPase_c"/>
    <property type="match status" value="1"/>
</dbReference>
<keyword evidence="7" id="KW-1133">Transmembrane helix</keyword>
<accession>A0A4D4JC21</accession>
<dbReference type="Proteomes" id="UP000298860">
    <property type="component" value="Unassembled WGS sequence"/>
</dbReference>
<feature type="region of interest" description="Disordered" evidence="6">
    <location>
        <begin position="405"/>
        <end position="478"/>
    </location>
</feature>
<dbReference type="PANTHER" id="PTHR45436">
    <property type="entry name" value="SENSOR HISTIDINE KINASE YKOH"/>
    <property type="match status" value="1"/>
</dbReference>
<dbReference type="PANTHER" id="PTHR45436:SF5">
    <property type="entry name" value="SENSOR HISTIDINE KINASE TRCS"/>
    <property type="match status" value="1"/>
</dbReference>
<dbReference type="InterPro" id="IPR003594">
    <property type="entry name" value="HATPase_dom"/>
</dbReference>